<comment type="caution">
    <text evidence="2">The sequence shown here is derived from an EMBL/GenBank/DDBJ whole genome shotgun (WGS) entry which is preliminary data.</text>
</comment>
<sequence>MLAFHPPGHARGGRRRREGKERKRPRKGHGTGNSVNQFPVPVPGLTPRSGEPHAQACHASPCGSRRSQWLALCSMYVRLLVFSPASRLDSCSSRSSQQSTRHY</sequence>
<gene>
    <name evidence="2" type="ORF">VFPFJ_05845</name>
</gene>
<proteinExistence type="predicted"/>
<reference evidence="2 3" key="1">
    <citation type="submission" date="2016-02" db="EMBL/GenBank/DDBJ databases">
        <title>Biosynthesis of antibiotic leucinostatins and their inhibition on Phytophthora in bio-control Purpureocillium lilacinum.</title>
        <authorList>
            <person name="Wang G."/>
            <person name="Liu Z."/>
            <person name="Lin R."/>
            <person name="Li E."/>
            <person name="Mao Z."/>
            <person name="Ling J."/>
            <person name="Yin W."/>
            <person name="Xie B."/>
        </authorList>
    </citation>
    <scope>NUCLEOTIDE SEQUENCE [LARGE SCALE GENOMIC DNA]</scope>
    <source>
        <strain evidence="2">PLFJ-1</strain>
    </source>
</reference>
<dbReference type="EMBL" id="LSBI01000005">
    <property type="protein sequence ID" value="OAQ89436.1"/>
    <property type="molecule type" value="Genomic_DNA"/>
</dbReference>
<feature type="compositionally biased region" description="Basic residues" evidence="1">
    <location>
        <begin position="11"/>
        <end position="29"/>
    </location>
</feature>
<evidence type="ECO:0000256" key="1">
    <source>
        <dbReference type="SAM" id="MobiDB-lite"/>
    </source>
</evidence>
<dbReference type="Proteomes" id="UP000078340">
    <property type="component" value="Unassembled WGS sequence"/>
</dbReference>
<evidence type="ECO:0000313" key="2">
    <source>
        <dbReference type="EMBL" id="OAQ89436.1"/>
    </source>
</evidence>
<protein>
    <submittedName>
        <fullName evidence="2">Uncharacterized protein</fullName>
    </submittedName>
</protein>
<name>A0A179HGA6_PURLI</name>
<dbReference type="AlphaFoldDB" id="A0A179HGA6"/>
<evidence type="ECO:0000313" key="3">
    <source>
        <dbReference type="Proteomes" id="UP000078340"/>
    </source>
</evidence>
<organism evidence="2 3">
    <name type="scientific">Purpureocillium lilacinum</name>
    <name type="common">Paecilomyces lilacinus</name>
    <dbReference type="NCBI Taxonomy" id="33203"/>
    <lineage>
        <taxon>Eukaryota</taxon>
        <taxon>Fungi</taxon>
        <taxon>Dikarya</taxon>
        <taxon>Ascomycota</taxon>
        <taxon>Pezizomycotina</taxon>
        <taxon>Sordariomycetes</taxon>
        <taxon>Hypocreomycetidae</taxon>
        <taxon>Hypocreales</taxon>
        <taxon>Ophiocordycipitaceae</taxon>
        <taxon>Purpureocillium</taxon>
    </lineage>
</organism>
<accession>A0A179HGA6</accession>
<feature type="region of interest" description="Disordered" evidence="1">
    <location>
        <begin position="1"/>
        <end position="61"/>
    </location>
</feature>